<evidence type="ECO:0000313" key="2">
    <source>
        <dbReference type="EMBL" id="OAQ33872.1"/>
    </source>
</evidence>
<accession>A0A197K863</accession>
<dbReference type="Proteomes" id="UP000078512">
    <property type="component" value="Unassembled WGS sequence"/>
</dbReference>
<name>A0A197K863_9FUNG</name>
<keyword evidence="3" id="KW-1185">Reference proteome</keyword>
<protein>
    <submittedName>
        <fullName evidence="2">Uncharacterized protein</fullName>
    </submittedName>
</protein>
<reference evidence="2 3" key="1">
    <citation type="submission" date="2016-05" db="EMBL/GenBank/DDBJ databases">
        <title>Genome sequencing reveals origins of a unique bacterial endosymbiosis in the earliest lineages of terrestrial Fungi.</title>
        <authorList>
            <consortium name="DOE Joint Genome Institute"/>
            <person name="Uehling J."/>
            <person name="Gryganskyi A."/>
            <person name="Hameed K."/>
            <person name="Tschaplinski T."/>
            <person name="Misztal P."/>
            <person name="Wu S."/>
            <person name="Desiro A."/>
            <person name="Vande Pol N."/>
            <person name="Du Z.-Y."/>
            <person name="Zienkiewicz A."/>
            <person name="Zienkiewicz K."/>
            <person name="Morin E."/>
            <person name="Tisserant E."/>
            <person name="Splivallo R."/>
            <person name="Hainaut M."/>
            <person name="Henrissat B."/>
            <person name="Ohm R."/>
            <person name="Kuo A."/>
            <person name="Yan J."/>
            <person name="Lipzen A."/>
            <person name="Nolan M."/>
            <person name="Labutti K."/>
            <person name="Barry K."/>
            <person name="Goldstein A."/>
            <person name="Labbe J."/>
            <person name="Schadt C."/>
            <person name="Tuskan G."/>
            <person name="Grigoriev I."/>
            <person name="Martin F."/>
            <person name="Vilgalys R."/>
            <person name="Bonito G."/>
        </authorList>
    </citation>
    <scope>NUCLEOTIDE SEQUENCE [LARGE SCALE GENOMIC DNA]</scope>
    <source>
        <strain evidence="2 3">AG-77</strain>
    </source>
</reference>
<evidence type="ECO:0000256" key="1">
    <source>
        <dbReference type="SAM" id="MobiDB-lite"/>
    </source>
</evidence>
<feature type="compositionally biased region" description="Basic and acidic residues" evidence="1">
    <location>
        <begin position="91"/>
        <end position="116"/>
    </location>
</feature>
<dbReference type="AlphaFoldDB" id="A0A197K863"/>
<proteinExistence type="predicted"/>
<dbReference type="EMBL" id="KV442019">
    <property type="protein sequence ID" value="OAQ33872.1"/>
    <property type="molecule type" value="Genomic_DNA"/>
</dbReference>
<feature type="region of interest" description="Disordered" evidence="1">
    <location>
        <begin position="89"/>
        <end position="116"/>
    </location>
</feature>
<organism evidence="2 3">
    <name type="scientific">Linnemannia elongata AG-77</name>
    <dbReference type="NCBI Taxonomy" id="1314771"/>
    <lineage>
        <taxon>Eukaryota</taxon>
        <taxon>Fungi</taxon>
        <taxon>Fungi incertae sedis</taxon>
        <taxon>Mucoromycota</taxon>
        <taxon>Mortierellomycotina</taxon>
        <taxon>Mortierellomycetes</taxon>
        <taxon>Mortierellales</taxon>
        <taxon>Mortierellaceae</taxon>
        <taxon>Linnemannia</taxon>
    </lineage>
</organism>
<gene>
    <name evidence="2" type="ORF">K457DRAFT_183455</name>
</gene>
<sequence>MNKTKQNITDRFPSFHFVSSFHALPCCSHHIVPRAALFVAPHALPPAPHCSLMLDCIISHPNRVSGYSHIMSSSLSLSLFVSCSKSRKYKERKERKEERRERRKRERADNEAKNEHRRESTHTLCLFMQATTTRIRFFISFLSTFKMDLSRSVCLSVCLCVFV</sequence>
<evidence type="ECO:0000313" key="3">
    <source>
        <dbReference type="Proteomes" id="UP000078512"/>
    </source>
</evidence>